<name>A0A090CZC2_9BACT</name>
<dbReference type="SUPFAM" id="SSF75625">
    <property type="entry name" value="YebC-like"/>
    <property type="match status" value="1"/>
</dbReference>
<dbReference type="GO" id="GO:0006355">
    <property type="term" value="P:regulation of DNA-templated transcription"/>
    <property type="evidence" value="ECO:0007669"/>
    <property type="project" value="UniProtKB-UniRule"/>
</dbReference>
<dbReference type="InterPro" id="IPR048300">
    <property type="entry name" value="TACO1_YebC-like_2nd/3rd_dom"/>
</dbReference>
<proteinExistence type="inferred from homology"/>
<dbReference type="GO" id="GO:0005829">
    <property type="term" value="C:cytosol"/>
    <property type="evidence" value="ECO:0007669"/>
    <property type="project" value="TreeGrafter"/>
</dbReference>
<comment type="caution">
    <text evidence="10">The sequence shown here is derived from an EMBL/GenBank/DDBJ whole genome shotgun (WGS) entry which is preliminary data.</text>
</comment>
<dbReference type="InterPro" id="IPR002876">
    <property type="entry name" value="Transcrip_reg_TACO1-like"/>
</dbReference>
<dbReference type="eggNOG" id="COG0217">
    <property type="taxonomic scope" value="Bacteria"/>
</dbReference>
<keyword evidence="5 6" id="KW-0804">Transcription</keyword>
<dbReference type="InterPro" id="IPR029072">
    <property type="entry name" value="YebC-like"/>
</dbReference>
<sequence>MAGHSKWANIKHRKERADAKKGKVISRAAKEIISAVKMGGTDVRSNSRLRLAVEKAKAANVSNEVIDRNIKKANSEEQADYVEMSYELYGHGGVGLIVDIMTDNKNRISSDIRIATNKKGGSIAGPGSVAYNFDRRGVIHIIKNHAIENELFNAAIEAGALDFKAAEDVFIIYTDPQEFIQVKEAVEKLGFKADHAALEMVPKVLVECDDENFDANMGLIEWLENLDDVDAVYHNMNTQTDEKAS</sequence>
<dbReference type="Pfam" id="PF01709">
    <property type="entry name" value="Transcrip_reg"/>
    <property type="match status" value="1"/>
</dbReference>
<comment type="subcellular location">
    <subcellularLocation>
        <location evidence="6">Cytoplasm</location>
    </subcellularLocation>
</comment>
<dbReference type="Proteomes" id="UP000031552">
    <property type="component" value="Unassembled WGS sequence"/>
</dbReference>
<dbReference type="EMBL" id="CCEJ010000006">
    <property type="protein sequence ID" value="CDR34191.1"/>
    <property type="molecule type" value="Genomic_DNA"/>
</dbReference>
<evidence type="ECO:0000256" key="4">
    <source>
        <dbReference type="ARBA" id="ARBA00023125"/>
    </source>
</evidence>
<reference evidence="10" key="1">
    <citation type="submission" date="2013-12" db="EMBL/GenBank/DDBJ databases">
        <authorList>
            <person name="Linke B."/>
        </authorList>
    </citation>
    <scope>NUCLEOTIDE SEQUENCE [LARGE SCALE GENOMIC DNA]</scope>
    <source>
        <strain evidence="10">CRIB-18</strain>
    </source>
</reference>
<dbReference type="PANTHER" id="PTHR12532">
    <property type="entry name" value="TRANSLATIONAL ACTIVATOR OF CYTOCHROME C OXIDASE 1"/>
    <property type="match status" value="1"/>
</dbReference>
<gene>
    <name evidence="10" type="ORF">CSEC_1371</name>
</gene>
<comment type="similarity">
    <text evidence="1 6">Belongs to the TACO1 family.</text>
</comment>
<feature type="domain" description="TACO1/YebC-like N-terminal" evidence="9">
    <location>
        <begin position="5"/>
        <end position="75"/>
    </location>
</feature>
<evidence type="ECO:0000313" key="10">
    <source>
        <dbReference type="EMBL" id="CDR34191.1"/>
    </source>
</evidence>
<dbReference type="NCBIfam" id="NF009044">
    <property type="entry name" value="PRK12378.1"/>
    <property type="match status" value="1"/>
</dbReference>
<evidence type="ECO:0000256" key="3">
    <source>
        <dbReference type="ARBA" id="ARBA00023015"/>
    </source>
</evidence>
<dbReference type="InterPro" id="IPR017856">
    <property type="entry name" value="Integrase-like_N"/>
</dbReference>
<accession>A0A090CZC2</accession>
<evidence type="ECO:0000256" key="2">
    <source>
        <dbReference type="ARBA" id="ARBA00022490"/>
    </source>
</evidence>
<dbReference type="Gene3D" id="1.10.10.200">
    <property type="match status" value="1"/>
</dbReference>
<dbReference type="PANTHER" id="PTHR12532:SF6">
    <property type="entry name" value="TRANSCRIPTIONAL REGULATORY PROTEIN YEBC-RELATED"/>
    <property type="match status" value="1"/>
</dbReference>
<keyword evidence="2 6" id="KW-0963">Cytoplasm</keyword>
<dbReference type="STRING" id="1437425.CSEC_1371"/>
<dbReference type="RefSeq" id="WP_041017748.1">
    <property type="nucleotide sequence ID" value="NZ_CCEJ010000006.1"/>
</dbReference>
<protein>
    <recommendedName>
        <fullName evidence="6">Probable transcriptional regulatory protein CSEC_1371</fullName>
    </recommendedName>
</protein>
<evidence type="ECO:0000256" key="1">
    <source>
        <dbReference type="ARBA" id="ARBA00008724"/>
    </source>
</evidence>
<evidence type="ECO:0000256" key="7">
    <source>
        <dbReference type="SAM" id="MobiDB-lite"/>
    </source>
</evidence>
<dbReference type="GO" id="GO:0003677">
    <property type="term" value="F:DNA binding"/>
    <property type="evidence" value="ECO:0007669"/>
    <property type="project" value="UniProtKB-UniRule"/>
</dbReference>
<evidence type="ECO:0000313" key="11">
    <source>
        <dbReference type="Proteomes" id="UP000031552"/>
    </source>
</evidence>
<keyword evidence="11" id="KW-1185">Reference proteome</keyword>
<dbReference type="OrthoDB" id="9781053at2"/>
<dbReference type="Pfam" id="PF20772">
    <property type="entry name" value="TACO1_YebC_N"/>
    <property type="match status" value="1"/>
</dbReference>
<dbReference type="NCBIfam" id="NF001030">
    <property type="entry name" value="PRK00110.1"/>
    <property type="match status" value="1"/>
</dbReference>
<feature type="domain" description="TACO1/YebC-like second and third" evidence="8">
    <location>
        <begin position="81"/>
        <end position="236"/>
    </location>
</feature>
<keyword evidence="4 6" id="KW-0238">DNA-binding</keyword>
<organism evidence="10 11">
    <name type="scientific">Candidatus Criblamydia sequanensis CRIB-18</name>
    <dbReference type="NCBI Taxonomy" id="1437425"/>
    <lineage>
        <taxon>Bacteria</taxon>
        <taxon>Pseudomonadati</taxon>
        <taxon>Chlamydiota</taxon>
        <taxon>Chlamydiia</taxon>
        <taxon>Parachlamydiales</taxon>
        <taxon>Candidatus Criblamydiaceae</taxon>
        <taxon>Candidatus Criblamydia</taxon>
    </lineage>
</organism>
<dbReference type="HAMAP" id="MF_00693">
    <property type="entry name" value="Transcrip_reg_TACO1"/>
    <property type="match status" value="1"/>
</dbReference>
<evidence type="ECO:0000256" key="5">
    <source>
        <dbReference type="ARBA" id="ARBA00023163"/>
    </source>
</evidence>
<evidence type="ECO:0000259" key="8">
    <source>
        <dbReference type="Pfam" id="PF01709"/>
    </source>
</evidence>
<feature type="region of interest" description="Disordered" evidence="7">
    <location>
        <begin position="1"/>
        <end position="21"/>
    </location>
</feature>
<dbReference type="InterPro" id="IPR026564">
    <property type="entry name" value="Transcrip_reg_TACO1-like_dom3"/>
</dbReference>
<dbReference type="Gene3D" id="3.30.70.980">
    <property type="match status" value="2"/>
</dbReference>
<evidence type="ECO:0000259" key="9">
    <source>
        <dbReference type="Pfam" id="PF20772"/>
    </source>
</evidence>
<dbReference type="FunFam" id="1.10.10.200:FF:000002">
    <property type="entry name" value="Probable transcriptional regulatory protein CLM62_37755"/>
    <property type="match status" value="1"/>
</dbReference>
<keyword evidence="3 6" id="KW-0805">Transcription regulation</keyword>
<dbReference type="InterPro" id="IPR049083">
    <property type="entry name" value="TACO1_YebC_N"/>
</dbReference>
<dbReference type="NCBIfam" id="TIGR01033">
    <property type="entry name" value="YebC/PmpR family DNA-binding transcriptional regulator"/>
    <property type="match status" value="1"/>
</dbReference>
<evidence type="ECO:0000256" key="6">
    <source>
        <dbReference type="HAMAP-Rule" id="MF_00693"/>
    </source>
</evidence>
<dbReference type="AlphaFoldDB" id="A0A090CZC2"/>
<reference evidence="10" key="2">
    <citation type="submission" date="2014-09" db="EMBL/GenBank/DDBJ databases">
        <title>Criblamydia sequanensis harbors a mega-plasmid encoding arsenite resistance.</title>
        <authorList>
            <person name="Bertelli C."/>
            <person name="Goesmann A."/>
            <person name="Greub G."/>
        </authorList>
    </citation>
    <scope>NUCLEOTIDE SEQUENCE [LARGE SCALE GENOMIC DNA]</scope>
    <source>
        <strain evidence="10">CRIB-18</strain>
    </source>
</reference>